<dbReference type="Proteomes" id="UP000179184">
    <property type="component" value="Unassembled WGS sequence"/>
</dbReference>
<evidence type="ECO:0000256" key="1">
    <source>
        <dbReference type="SAM" id="Phobius"/>
    </source>
</evidence>
<dbReference type="SUPFAM" id="SSF49777">
    <property type="entry name" value="PEBP-like"/>
    <property type="match status" value="1"/>
</dbReference>
<dbReference type="Gene3D" id="3.90.280.10">
    <property type="entry name" value="PEBP-like"/>
    <property type="match status" value="1"/>
</dbReference>
<dbReference type="EMBL" id="MEYN01000009">
    <property type="protein sequence ID" value="OGD30945.1"/>
    <property type="molecule type" value="Genomic_DNA"/>
</dbReference>
<keyword evidence="1" id="KW-1133">Transmembrane helix</keyword>
<protein>
    <recommendedName>
        <fullName evidence="4">YbhB/YbcL family Raf kinase inhibitor-like protein</fullName>
    </recommendedName>
</protein>
<name>A0A1F5BK06_9BACT</name>
<sequence>MKSKSFWAITGVIILFLLFAIAGVYLSQGTRKESPEIKPLIAESKMKISSPVFEHNQTIPVKYTCDGVDVNPPLIISDIPEGTKSLALIADDPDAPMGTWVHWTAWNIPPNTKEIQENEISSGAIEGMTDFKKPGYGGPCPPKGHGVHRYFFKLYALDTELDLPAGADKEAIEKAIEGHILAEARIFGLYRRD</sequence>
<dbReference type="NCBIfam" id="TIGR00481">
    <property type="entry name" value="YbhB/YbcL family Raf kinase inhibitor-like protein"/>
    <property type="match status" value="1"/>
</dbReference>
<dbReference type="AlphaFoldDB" id="A0A1F5BK06"/>
<gene>
    <name evidence="2" type="ORF">A2W60_01385</name>
</gene>
<dbReference type="PANTHER" id="PTHR30289">
    <property type="entry name" value="UNCHARACTERIZED PROTEIN YBCL-RELATED"/>
    <property type="match status" value="1"/>
</dbReference>
<dbReference type="CDD" id="cd00865">
    <property type="entry name" value="PEBP_bact_arch"/>
    <property type="match status" value="1"/>
</dbReference>
<reference evidence="2 3" key="1">
    <citation type="journal article" date="2016" name="Nat. Commun.">
        <title>Thousands of microbial genomes shed light on interconnected biogeochemical processes in an aquifer system.</title>
        <authorList>
            <person name="Anantharaman K."/>
            <person name="Brown C.T."/>
            <person name="Hug L.A."/>
            <person name="Sharon I."/>
            <person name="Castelle C.J."/>
            <person name="Probst A.J."/>
            <person name="Thomas B.C."/>
            <person name="Singh A."/>
            <person name="Wilkins M.J."/>
            <person name="Karaoz U."/>
            <person name="Brodie E.L."/>
            <person name="Williams K.H."/>
            <person name="Hubbard S.S."/>
            <person name="Banfield J.F."/>
        </authorList>
    </citation>
    <scope>NUCLEOTIDE SEQUENCE [LARGE SCALE GENOMIC DNA]</scope>
</reference>
<dbReference type="Pfam" id="PF01161">
    <property type="entry name" value="PBP"/>
    <property type="match status" value="1"/>
</dbReference>
<dbReference type="InterPro" id="IPR036610">
    <property type="entry name" value="PEBP-like_sf"/>
</dbReference>
<evidence type="ECO:0000313" key="3">
    <source>
        <dbReference type="Proteomes" id="UP000179184"/>
    </source>
</evidence>
<dbReference type="InterPro" id="IPR005247">
    <property type="entry name" value="YbhB_YbcL/LppC-like"/>
</dbReference>
<organism evidence="2 3">
    <name type="scientific">Candidatus Azambacteria bacterium RIFCSPHIGHO2_02_46_12</name>
    <dbReference type="NCBI Taxonomy" id="1797295"/>
    <lineage>
        <taxon>Bacteria</taxon>
        <taxon>Candidatus Azamiibacteriota</taxon>
    </lineage>
</organism>
<evidence type="ECO:0008006" key="4">
    <source>
        <dbReference type="Google" id="ProtNLM"/>
    </source>
</evidence>
<keyword evidence="1" id="KW-0812">Transmembrane</keyword>
<comment type="caution">
    <text evidence="2">The sequence shown here is derived from an EMBL/GenBank/DDBJ whole genome shotgun (WGS) entry which is preliminary data.</text>
</comment>
<keyword evidence="1" id="KW-0472">Membrane</keyword>
<dbReference type="PANTHER" id="PTHR30289:SF1">
    <property type="entry name" value="PEBP (PHOSPHATIDYLETHANOLAMINE-BINDING PROTEIN) FAMILY PROTEIN"/>
    <property type="match status" value="1"/>
</dbReference>
<dbReference type="InterPro" id="IPR008914">
    <property type="entry name" value="PEBP"/>
</dbReference>
<proteinExistence type="predicted"/>
<evidence type="ECO:0000313" key="2">
    <source>
        <dbReference type="EMBL" id="OGD30945.1"/>
    </source>
</evidence>
<accession>A0A1F5BK06</accession>
<feature type="transmembrane region" description="Helical" evidence="1">
    <location>
        <begin position="6"/>
        <end position="26"/>
    </location>
</feature>